<dbReference type="Pfam" id="PF00288">
    <property type="entry name" value="GHMP_kinases_N"/>
    <property type="match status" value="1"/>
</dbReference>
<keyword evidence="17" id="KW-1185">Reference proteome</keyword>
<keyword evidence="6 13" id="KW-0808">Transferase</keyword>
<dbReference type="EMBL" id="JACRSR010000001">
    <property type="protein sequence ID" value="MBC8531022.1"/>
    <property type="molecule type" value="Genomic_DNA"/>
</dbReference>
<dbReference type="PIRSF" id="PIRSF000676">
    <property type="entry name" value="Homoser_kin"/>
    <property type="match status" value="1"/>
</dbReference>
<comment type="similarity">
    <text evidence="2 13">Belongs to the GHMP kinase family. Homoserine kinase subfamily.</text>
</comment>
<comment type="subcellular location">
    <subcellularLocation>
        <location evidence="13">Cytoplasm</location>
    </subcellularLocation>
</comment>
<organism evidence="16 17">
    <name type="scientific">Gehongia tenuis</name>
    <dbReference type="NCBI Taxonomy" id="2763655"/>
    <lineage>
        <taxon>Bacteria</taxon>
        <taxon>Bacillati</taxon>
        <taxon>Bacillota</taxon>
        <taxon>Clostridia</taxon>
        <taxon>Christensenellales</taxon>
        <taxon>Christensenellaceae</taxon>
        <taxon>Gehongia</taxon>
    </lineage>
</organism>
<feature type="domain" description="GHMP kinase C-terminal" evidence="15">
    <location>
        <begin position="217"/>
        <end position="264"/>
    </location>
</feature>
<dbReference type="PANTHER" id="PTHR20861">
    <property type="entry name" value="HOMOSERINE/4-DIPHOSPHOCYTIDYL-2-C-METHYL-D-ERYTHRITOL KINASE"/>
    <property type="match status" value="1"/>
</dbReference>
<dbReference type="RefSeq" id="WP_249315087.1">
    <property type="nucleotide sequence ID" value="NZ_JACRSR010000001.1"/>
</dbReference>
<keyword evidence="13" id="KW-0963">Cytoplasm</keyword>
<dbReference type="SUPFAM" id="SSF55060">
    <property type="entry name" value="GHMP Kinase, C-terminal domain"/>
    <property type="match status" value="1"/>
</dbReference>
<feature type="domain" description="GHMP kinase N-terminal" evidence="14">
    <location>
        <begin position="57"/>
        <end position="139"/>
    </location>
</feature>
<proteinExistence type="inferred from homology"/>
<dbReference type="GO" id="GO:0005737">
    <property type="term" value="C:cytoplasm"/>
    <property type="evidence" value="ECO:0007669"/>
    <property type="project" value="UniProtKB-SubCell"/>
</dbReference>
<keyword evidence="10 13" id="KW-0067">ATP-binding</keyword>
<keyword evidence="5 13" id="KW-0028">Amino-acid biosynthesis</keyword>
<dbReference type="InterPro" id="IPR006203">
    <property type="entry name" value="GHMP_knse_ATP-bd_CS"/>
</dbReference>
<gene>
    <name evidence="13" type="primary">thrB</name>
    <name evidence="16" type="ORF">H8696_04080</name>
</gene>
<evidence type="ECO:0000313" key="16">
    <source>
        <dbReference type="EMBL" id="MBC8531022.1"/>
    </source>
</evidence>
<dbReference type="Pfam" id="PF08544">
    <property type="entry name" value="GHMP_kinases_C"/>
    <property type="match status" value="1"/>
</dbReference>
<dbReference type="InterPro" id="IPR013750">
    <property type="entry name" value="GHMP_kinase_C_dom"/>
</dbReference>
<evidence type="ECO:0000256" key="4">
    <source>
        <dbReference type="ARBA" id="ARBA00017858"/>
    </source>
</evidence>
<dbReference type="InterPro" id="IPR036554">
    <property type="entry name" value="GHMP_kinase_C_sf"/>
</dbReference>
<evidence type="ECO:0000259" key="14">
    <source>
        <dbReference type="Pfam" id="PF00288"/>
    </source>
</evidence>
<evidence type="ECO:0000256" key="12">
    <source>
        <dbReference type="ARBA" id="ARBA00049954"/>
    </source>
</evidence>
<dbReference type="EC" id="2.7.1.39" evidence="3 13"/>
<evidence type="ECO:0000256" key="6">
    <source>
        <dbReference type="ARBA" id="ARBA00022679"/>
    </source>
</evidence>
<keyword evidence="7 13" id="KW-0791">Threonine biosynthesis</keyword>
<evidence type="ECO:0000256" key="10">
    <source>
        <dbReference type="ARBA" id="ARBA00022840"/>
    </source>
</evidence>
<comment type="catalytic activity">
    <reaction evidence="11 13">
        <text>L-homoserine + ATP = O-phospho-L-homoserine + ADP + H(+)</text>
        <dbReference type="Rhea" id="RHEA:13985"/>
        <dbReference type="ChEBI" id="CHEBI:15378"/>
        <dbReference type="ChEBI" id="CHEBI:30616"/>
        <dbReference type="ChEBI" id="CHEBI:57476"/>
        <dbReference type="ChEBI" id="CHEBI:57590"/>
        <dbReference type="ChEBI" id="CHEBI:456216"/>
        <dbReference type="EC" id="2.7.1.39"/>
    </reaction>
</comment>
<dbReference type="GO" id="GO:0009088">
    <property type="term" value="P:threonine biosynthetic process"/>
    <property type="evidence" value="ECO:0007669"/>
    <property type="project" value="UniProtKB-UniRule"/>
</dbReference>
<evidence type="ECO:0000256" key="9">
    <source>
        <dbReference type="ARBA" id="ARBA00022777"/>
    </source>
</evidence>
<dbReference type="GO" id="GO:0005524">
    <property type="term" value="F:ATP binding"/>
    <property type="evidence" value="ECO:0007669"/>
    <property type="project" value="UniProtKB-UniRule"/>
</dbReference>
<comment type="pathway">
    <text evidence="1 13">Amino-acid biosynthesis; L-threonine biosynthesis; L-threonine from L-aspartate: step 4/5.</text>
</comment>
<name>A0A926D3W4_9FIRM</name>
<dbReference type="PANTHER" id="PTHR20861:SF1">
    <property type="entry name" value="HOMOSERINE KINASE"/>
    <property type="match status" value="1"/>
</dbReference>
<keyword evidence="8 13" id="KW-0547">Nucleotide-binding</keyword>
<dbReference type="InterPro" id="IPR006204">
    <property type="entry name" value="GHMP_kinase_N_dom"/>
</dbReference>
<evidence type="ECO:0000256" key="11">
    <source>
        <dbReference type="ARBA" id="ARBA00049375"/>
    </source>
</evidence>
<dbReference type="PROSITE" id="PS00627">
    <property type="entry name" value="GHMP_KINASES_ATP"/>
    <property type="match status" value="1"/>
</dbReference>
<protein>
    <recommendedName>
        <fullName evidence="4 13">Homoserine kinase</fullName>
        <shortName evidence="13">HK</shortName>
        <shortName evidence="13">HSK</shortName>
        <ecNumber evidence="3 13">2.7.1.39</ecNumber>
    </recommendedName>
</protein>
<dbReference type="Gene3D" id="3.30.230.10">
    <property type="match status" value="1"/>
</dbReference>
<keyword evidence="9 13" id="KW-0418">Kinase</keyword>
<dbReference type="InterPro" id="IPR020568">
    <property type="entry name" value="Ribosomal_Su5_D2-typ_SF"/>
</dbReference>
<comment type="function">
    <text evidence="12 13">Catalyzes the ATP-dependent phosphorylation of L-homoserine to L-homoserine phosphate.</text>
</comment>
<evidence type="ECO:0000256" key="1">
    <source>
        <dbReference type="ARBA" id="ARBA00005015"/>
    </source>
</evidence>
<dbReference type="HAMAP" id="MF_00384">
    <property type="entry name" value="Homoser_kinase"/>
    <property type="match status" value="1"/>
</dbReference>
<dbReference type="NCBIfam" id="TIGR00191">
    <property type="entry name" value="thrB"/>
    <property type="match status" value="1"/>
</dbReference>
<evidence type="ECO:0000256" key="5">
    <source>
        <dbReference type="ARBA" id="ARBA00022605"/>
    </source>
</evidence>
<evidence type="ECO:0000256" key="3">
    <source>
        <dbReference type="ARBA" id="ARBA00012078"/>
    </source>
</evidence>
<dbReference type="SUPFAM" id="SSF54211">
    <property type="entry name" value="Ribosomal protein S5 domain 2-like"/>
    <property type="match status" value="1"/>
</dbReference>
<evidence type="ECO:0000259" key="15">
    <source>
        <dbReference type="Pfam" id="PF08544"/>
    </source>
</evidence>
<accession>A0A926D3W4</accession>
<evidence type="ECO:0000256" key="7">
    <source>
        <dbReference type="ARBA" id="ARBA00022697"/>
    </source>
</evidence>
<evidence type="ECO:0000256" key="8">
    <source>
        <dbReference type="ARBA" id="ARBA00022741"/>
    </source>
</evidence>
<dbReference type="Proteomes" id="UP000623172">
    <property type="component" value="Unassembled WGS sequence"/>
</dbReference>
<dbReference type="InterPro" id="IPR014721">
    <property type="entry name" value="Ribsml_uS5_D2-typ_fold_subgr"/>
</dbReference>
<dbReference type="GO" id="GO:0004413">
    <property type="term" value="F:homoserine kinase activity"/>
    <property type="evidence" value="ECO:0007669"/>
    <property type="project" value="UniProtKB-UniRule"/>
</dbReference>
<reference evidence="16" key="1">
    <citation type="submission" date="2020-08" db="EMBL/GenBank/DDBJ databases">
        <title>Genome public.</title>
        <authorList>
            <person name="Liu C."/>
            <person name="Sun Q."/>
        </authorList>
    </citation>
    <scope>NUCLEOTIDE SEQUENCE</scope>
    <source>
        <strain evidence="16">NSJ-53</strain>
    </source>
</reference>
<comment type="caution">
    <text evidence="16">The sequence shown here is derived from an EMBL/GenBank/DDBJ whole genome shotgun (WGS) entry which is preliminary data.</text>
</comment>
<dbReference type="InterPro" id="IPR000870">
    <property type="entry name" value="Homoserine_kinase"/>
</dbReference>
<dbReference type="PRINTS" id="PR00958">
    <property type="entry name" value="HOMSERKINASE"/>
</dbReference>
<feature type="binding site" evidence="13">
    <location>
        <begin position="86"/>
        <end position="96"/>
    </location>
    <ligand>
        <name>ATP</name>
        <dbReference type="ChEBI" id="CHEBI:30616"/>
    </ligand>
</feature>
<evidence type="ECO:0000256" key="2">
    <source>
        <dbReference type="ARBA" id="ARBA00007370"/>
    </source>
</evidence>
<dbReference type="Gene3D" id="3.30.70.890">
    <property type="entry name" value="GHMP kinase, C-terminal domain"/>
    <property type="match status" value="1"/>
</dbReference>
<evidence type="ECO:0000313" key="17">
    <source>
        <dbReference type="Proteomes" id="UP000623172"/>
    </source>
</evidence>
<dbReference type="AlphaFoldDB" id="A0A926D3W4"/>
<evidence type="ECO:0000256" key="13">
    <source>
        <dbReference type="HAMAP-Rule" id="MF_00384"/>
    </source>
</evidence>
<sequence length="301" mass="33581">MIKVFVPATSANMGAGFDCLGMALSLYNTVIVDPREEGLILDFPESDLPLVEEGENNLVYRTMKETYKIVGRPMPGLYLRQINGIPITRGLGSSAACIVAGIIAANALMGQPLKKRDIIELATRMDGHPDNVLPALIGGVTVAAMENERVYYVKQMSVDFVRFAVMIPDFPLPTSMARGILPEEISRKDAVYNISRASLMMASLITGKVENLWAASDDRLHQPYRKKFIPHFDDIVAKAKELGAKGMFLSGAGPTMIAILDKDYQRFQYEMDYYTSTFEDKWEVHILEVCRDGAWWEEVEA</sequence>